<dbReference type="InterPro" id="IPR035979">
    <property type="entry name" value="RBD_domain_sf"/>
</dbReference>
<dbReference type="AlphaFoldDB" id="A0A3M7EKZ4"/>
<dbReference type="GO" id="GO:0003723">
    <property type="term" value="F:RNA binding"/>
    <property type="evidence" value="ECO:0007669"/>
    <property type="project" value="UniProtKB-UniRule"/>
</dbReference>
<keyword evidence="1 2" id="KW-0694">RNA-binding</keyword>
<dbReference type="SUPFAM" id="SSF54928">
    <property type="entry name" value="RNA-binding domain, RBD"/>
    <property type="match status" value="1"/>
</dbReference>
<feature type="domain" description="RRM" evidence="4">
    <location>
        <begin position="175"/>
        <end position="262"/>
    </location>
</feature>
<comment type="caution">
    <text evidence="5">The sequence shown here is derived from an EMBL/GenBank/DDBJ whole genome shotgun (WGS) entry which is preliminary data.</text>
</comment>
<dbReference type="Pfam" id="PF00076">
    <property type="entry name" value="RRM_1"/>
    <property type="match status" value="1"/>
</dbReference>
<evidence type="ECO:0000256" key="1">
    <source>
        <dbReference type="ARBA" id="ARBA00022884"/>
    </source>
</evidence>
<gene>
    <name evidence="5" type="ORF">D0864_09582</name>
</gene>
<evidence type="ECO:0000256" key="3">
    <source>
        <dbReference type="SAM" id="MobiDB-lite"/>
    </source>
</evidence>
<protein>
    <recommendedName>
        <fullName evidence="4">RRM domain-containing protein</fullName>
    </recommendedName>
</protein>
<dbReference type="PROSITE" id="PS50102">
    <property type="entry name" value="RRM"/>
    <property type="match status" value="2"/>
</dbReference>
<organism evidence="5 6">
    <name type="scientific">Hortaea werneckii</name>
    <name type="common">Black yeast</name>
    <name type="synonym">Cladosporium werneckii</name>
    <dbReference type="NCBI Taxonomy" id="91943"/>
    <lineage>
        <taxon>Eukaryota</taxon>
        <taxon>Fungi</taxon>
        <taxon>Dikarya</taxon>
        <taxon>Ascomycota</taxon>
        <taxon>Pezizomycotina</taxon>
        <taxon>Dothideomycetes</taxon>
        <taxon>Dothideomycetidae</taxon>
        <taxon>Mycosphaerellales</taxon>
        <taxon>Teratosphaeriaceae</taxon>
        <taxon>Hortaea</taxon>
    </lineage>
</organism>
<reference evidence="5 6" key="1">
    <citation type="journal article" date="2018" name="BMC Genomics">
        <title>Genomic evidence for intraspecific hybridization in a clonal and extremely halotolerant yeast.</title>
        <authorList>
            <person name="Gostincar C."/>
            <person name="Stajich J.E."/>
            <person name="Zupancic J."/>
            <person name="Zalar P."/>
            <person name="Gunde-Cimerman N."/>
        </authorList>
    </citation>
    <scope>NUCLEOTIDE SEQUENCE [LARGE SCALE GENOMIC DNA]</scope>
    <source>
        <strain evidence="5 6">EXF-10513</strain>
    </source>
</reference>
<dbReference type="PANTHER" id="PTHR21245">
    <property type="entry name" value="HETEROGENEOUS NUCLEAR RIBONUCLEOPROTEIN"/>
    <property type="match status" value="1"/>
</dbReference>
<dbReference type="VEuPathDB" id="FungiDB:BTJ68_04955"/>
<dbReference type="Proteomes" id="UP000269539">
    <property type="component" value="Unassembled WGS sequence"/>
</dbReference>
<dbReference type="SMART" id="SM00360">
    <property type="entry name" value="RRM"/>
    <property type="match status" value="2"/>
</dbReference>
<dbReference type="Gene3D" id="3.30.70.330">
    <property type="match status" value="2"/>
</dbReference>
<dbReference type="EMBL" id="QWIO01001209">
    <property type="protein sequence ID" value="RMY76744.1"/>
    <property type="molecule type" value="Genomic_DNA"/>
</dbReference>
<evidence type="ECO:0000256" key="2">
    <source>
        <dbReference type="PROSITE-ProRule" id="PRU00176"/>
    </source>
</evidence>
<sequence>MHKPGGREEWDRDKGPAGAWTCSSSRSNGRIPSRIVAGLRLYVGSLPYAAQKLDIEQLFIDNALPFKRVDISIDPFTGRNPGYCFVDFQTTEDTAHALEALPGKRVRSRPIKINHNTERRGECTRPRLPTKIHERAGYVHEMPGLNVNSNAYVFDRWSRADEAPARWIAPTEESRRLYVGGLPQVRNQGSLNAEMRVLFQSRPIEAVSKIISPSEAKRQHPGFHYFCFVDISSAADAKSAIAALDGRPNPYGGRYKVKLAMPCKAKPTKVMREQLLLECSKWAGGLLKGDAIPQRNLAGNWRRLD</sequence>
<dbReference type="InterPro" id="IPR000504">
    <property type="entry name" value="RRM_dom"/>
</dbReference>
<proteinExistence type="predicted"/>
<feature type="domain" description="RRM" evidence="4">
    <location>
        <begin position="39"/>
        <end position="118"/>
    </location>
</feature>
<accession>A0A3M7EKZ4</accession>
<feature type="region of interest" description="Disordered" evidence="3">
    <location>
        <begin position="1"/>
        <end position="27"/>
    </location>
</feature>
<feature type="compositionally biased region" description="Basic and acidic residues" evidence="3">
    <location>
        <begin position="1"/>
        <end position="15"/>
    </location>
</feature>
<evidence type="ECO:0000313" key="6">
    <source>
        <dbReference type="Proteomes" id="UP000269539"/>
    </source>
</evidence>
<evidence type="ECO:0000313" key="5">
    <source>
        <dbReference type="EMBL" id="RMY76744.1"/>
    </source>
</evidence>
<dbReference type="InterPro" id="IPR012677">
    <property type="entry name" value="Nucleotide-bd_a/b_plait_sf"/>
</dbReference>
<evidence type="ECO:0000259" key="4">
    <source>
        <dbReference type="PROSITE" id="PS50102"/>
    </source>
</evidence>
<name>A0A3M7EKZ4_HORWE</name>